<accession>A0A6A1VI72</accession>
<protein>
    <submittedName>
        <fullName evidence="6">Putative G3BP-like protein</fullName>
    </submittedName>
</protein>
<dbReference type="EMBL" id="RXIC02000024">
    <property type="protein sequence ID" value="KAB1211528.1"/>
    <property type="molecule type" value="Genomic_DNA"/>
</dbReference>
<dbReference type="OrthoDB" id="339151at2759"/>
<evidence type="ECO:0000313" key="6">
    <source>
        <dbReference type="EMBL" id="KAB1211528.1"/>
    </source>
</evidence>
<organism evidence="6 7">
    <name type="scientific">Morella rubra</name>
    <name type="common">Chinese bayberry</name>
    <dbReference type="NCBI Taxonomy" id="262757"/>
    <lineage>
        <taxon>Eukaryota</taxon>
        <taxon>Viridiplantae</taxon>
        <taxon>Streptophyta</taxon>
        <taxon>Embryophyta</taxon>
        <taxon>Tracheophyta</taxon>
        <taxon>Spermatophyta</taxon>
        <taxon>Magnoliopsida</taxon>
        <taxon>eudicotyledons</taxon>
        <taxon>Gunneridae</taxon>
        <taxon>Pentapetalae</taxon>
        <taxon>rosids</taxon>
        <taxon>fabids</taxon>
        <taxon>Fagales</taxon>
        <taxon>Myricaceae</taxon>
        <taxon>Morella</taxon>
    </lineage>
</organism>
<dbReference type="SMART" id="SM00360">
    <property type="entry name" value="RRM"/>
    <property type="match status" value="1"/>
</dbReference>
<feature type="region of interest" description="Disordered" evidence="3">
    <location>
        <begin position="431"/>
        <end position="483"/>
    </location>
</feature>
<feature type="region of interest" description="Disordered" evidence="3">
    <location>
        <begin position="223"/>
        <end position="249"/>
    </location>
</feature>
<dbReference type="CDD" id="cd00590">
    <property type="entry name" value="RRM_SF"/>
    <property type="match status" value="1"/>
</dbReference>
<keyword evidence="1 2" id="KW-0694">RNA-binding</keyword>
<evidence type="ECO:0000313" key="7">
    <source>
        <dbReference type="Proteomes" id="UP000516437"/>
    </source>
</evidence>
<dbReference type="GO" id="GO:0003729">
    <property type="term" value="F:mRNA binding"/>
    <property type="evidence" value="ECO:0007669"/>
    <property type="project" value="TreeGrafter"/>
</dbReference>
<dbReference type="InterPro" id="IPR039539">
    <property type="entry name" value="Ras_GTPase_bind_prot"/>
</dbReference>
<dbReference type="PROSITE" id="PS50177">
    <property type="entry name" value="NTF2_DOMAIN"/>
    <property type="match status" value="1"/>
</dbReference>
<name>A0A6A1VI72_9ROSI</name>
<dbReference type="Pfam" id="PF02136">
    <property type="entry name" value="NTF2"/>
    <property type="match status" value="1"/>
</dbReference>
<comment type="caution">
    <text evidence="6">The sequence shown here is derived from an EMBL/GenBank/DDBJ whole genome shotgun (WGS) entry which is preliminary data.</text>
</comment>
<dbReference type="GO" id="GO:1990904">
    <property type="term" value="C:ribonucleoprotein complex"/>
    <property type="evidence" value="ECO:0007669"/>
    <property type="project" value="TreeGrafter"/>
</dbReference>
<dbReference type="InterPro" id="IPR032710">
    <property type="entry name" value="NTF2-like_dom_sf"/>
</dbReference>
<evidence type="ECO:0000256" key="2">
    <source>
        <dbReference type="PROSITE-ProRule" id="PRU00176"/>
    </source>
</evidence>
<evidence type="ECO:0000256" key="1">
    <source>
        <dbReference type="ARBA" id="ARBA00022884"/>
    </source>
</evidence>
<dbReference type="SUPFAM" id="SSF54427">
    <property type="entry name" value="NTF2-like"/>
    <property type="match status" value="1"/>
</dbReference>
<dbReference type="InterPro" id="IPR002075">
    <property type="entry name" value="NTF2_dom"/>
</dbReference>
<dbReference type="Proteomes" id="UP000516437">
    <property type="component" value="Chromosome 6"/>
</dbReference>
<dbReference type="GO" id="GO:0005829">
    <property type="term" value="C:cytosol"/>
    <property type="evidence" value="ECO:0007669"/>
    <property type="project" value="TreeGrafter"/>
</dbReference>
<gene>
    <name evidence="6" type="ORF">CJ030_MR6G013270</name>
</gene>
<dbReference type="CDD" id="cd00780">
    <property type="entry name" value="NTF2"/>
    <property type="match status" value="1"/>
</dbReference>
<dbReference type="InterPro" id="IPR035979">
    <property type="entry name" value="RBD_domain_sf"/>
</dbReference>
<dbReference type="InterPro" id="IPR012677">
    <property type="entry name" value="Nucleotide-bd_a/b_plait_sf"/>
</dbReference>
<dbReference type="InterPro" id="IPR000504">
    <property type="entry name" value="RRM_dom"/>
</dbReference>
<feature type="domain" description="NTF2" evidence="5">
    <location>
        <begin position="17"/>
        <end position="158"/>
    </location>
</feature>
<dbReference type="PANTHER" id="PTHR10693">
    <property type="entry name" value="RAS GTPASE-ACTIVATING PROTEIN-BINDING PROTEIN"/>
    <property type="match status" value="1"/>
</dbReference>
<dbReference type="Gene3D" id="3.10.450.50">
    <property type="match status" value="1"/>
</dbReference>
<proteinExistence type="predicted"/>
<sequence length="483" mass="52602">MALQTENSPSTPSAQVVGNAFVEQYYHILHHSPEAVYRFYQESSVLSRPDSNGVMISVTTMQVVILKNYSGLTLTYIDNIAPLRLRVGINEKIVSFDYKDYKAEIKTADAQKSYKDGVTVFVTGCLTGKDNLRRKFAQSFFLAPQDNGYFVLNDVFRYVEDDEPLDDHAINGVEDVKSVTLTPDREPTHIADRLAMDPEVLEDQNVVEISYDTSEQGQQLAVETEAVQSQAHSNGNDVSAAVESSLSSVQDDAPKKSYASIVKVARGSSGPTKVYVPTNTIKVVPEKTENQSLGLIVLPSVPEASALSSVGTPESSNTQEEVEGHSIYISNLPFSLTVEQLDLEFQKFGPIKHGGIQVRNNKQQGYCFGFVEFESLNSMNSAIQASPVTIGGRKAVVEIKRTTTRVGSSGRGRFSAGRGVYRNDSFRSRGGNYGGGRGFVRNEYGSRGDFSGRGRGPAGRGEGYQPGRGRGGRLGGTRQNVSS</sequence>
<dbReference type="Pfam" id="PF00076">
    <property type="entry name" value="RRM_1"/>
    <property type="match status" value="1"/>
</dbReference>
<evidence type="ECO:0000259" key="5">
    <source>
        <dbReference type="PROSITE" id="PS50177"/>
    </source>
</evidence>
<evidence type="ECO:0000256" key="3">
    <source>
        <dbReference type="SAM" id="MobiDB-lite"/>
    </source>
</evidence>
<dbReference type="FunFam" id="3.30.70.330:FF:001141">
    <property type="entry name" value="Ras GTPase-activating protein-binding protein 1"/>
    <property type="match status" value="1"/>
</dbReference>
<feature type="compositionally biased region" description="Gly residues" evidence="3">
    <location>
        <begin position="453"/>
        <end position="475"/>
    </location>
</feature>
<dbReference type="Gene3D" id="3.30.70.330">
    <property type="match status" value="1"/>
</dbReference>
<reference evidence="6 7" key="1">
    <citation type="journal article" date="2019" name="Plant Biotechnol. J.">
        <title>The red bayberry genome and genetic basis of sex determination.</title>
        <authorList>
            <person name="Jia H.M."/>
            <person name="Jia H.J."/>
            <person name="Cai Q.L."/>
            <person name="Wang Y."/>
            <person name="Zhao H.B."/>
            <person name="Yang W.F."/>
            <person name="Wang G.Y."/>
            <person name="Li Y.H."/>
            <person name="Zhan D.L."/>
            <person name="Shen Y.T."/>
            <person name="Niu Q.F."/>
            <person name="Chang L."/>
            <person name="Qiu J."/>
            <person name="Zhao L."/>
            <person name="Xie H.B."/>
            <person name="Fu W.Y."/>
            <person name="Jin J."/>
            <person name="Li X.W."/>
            <person name="Jiao Y."/>
            <person name="Zhou C.C."/>
            <person name="Tu T."/>
            <person name="Chai C.Y."/>
            <person name="Gao J.L."/>
            <person name="Fan L.J."/>
            <person name="van de Weg E."/>
            <person name="Wang J.Y."/>
            <person name="Gao Z.S."/>
        </authorList>
    </citation>
    <scope>NUCLEOTIDE SEQUENCE [LARGE SCALE GENOMIC DNA]</scope>
    <source>
        <tissue evidence="6">Leaves</tissue>
    </source>
</reference>
<feature type="compositionally biased region" description="Polar residues" evidence="3">
    <location>
        <begin position="223"/>
        <end position="237"/>
    </location>
</feature>
<dbReference type="PANTHER" id="PTHR10693:SF52">
    <property type="entry name" value="RAS GTPASE-ACTIVATING BINDING-LIKE PROTEIN"/>
    <property type="match status" value="1"/>
</dbReference>
<keyword evidence="7" id="KW-1185">Reference proteome</keyword>
<evidence type="ECO:0000259" key="4">
    <source>
        <dbReference type="PROSITE" id="PS50102"/>
    </source>
</evidence>
<dbReference type="AlphaFoldDB" id="A0A6A1VI72"/>
<feature type="compositionally biased region" description="Low complexity" evidence="3">
    <location>
        <begin position="238"/>
        <end position="249"/>
    </location>
</feature>
<feature type="domain" description="RRM" evidence="4">
    <location>
        <begin position="325"/>
        <end position="402"/>
    </location>
</feature>
<dbReference type="InterPro" id="IPR018222">
    <property type="entry name" value="Nuclear_transport_factor_2_euk"/>
</dbReference>
<dbReference type="PROSITE" id="PS50102">
    <property type="entry name" value="RRM"/>
    <property type="match status" value="1"/>
</dbReference>
<dbReference type="SUPFAM" id="SSF54928">
    <property type="entry name" value="RNA-binding domain, RBD"/>
    <property type="match status" value="1"/>
</dbReference>
<dbReference type="FunFam" id="3.10.450.50:FF:000003">
    <property type="entry name" value="Nuclear transport factor 2 family protein"/>
    <property type="match status" value="1"/>
</dbReference>